<dbReference type="SUPFAM" id="SSF52540">
    <property type="entry name" value="P-loop containing nucleoside triphosphate hydrolases"/>
    <property type="match status" value="1"/>
</dbReference>
<protein>
    <recommendedName>
        <fullName evidence="7">Cobyrinate a,c-diamide synthase</fullName>
        <ecNumber evidence="7">6.3.5.11</ecNumber>
    </recommendedName>
    <alternativeName>
        <fullName evidence="7">Cobyrinic acid a,c-diamide synthetase</fullName>
    </alternativeName>
</protein>
<dbReference type="EC" id="6.3.5.11" evidence="7"/>
<evidence type="ECO:0000313" key="10">
    <source>
        <dbReference type="EMBL" id="SCM80572.1"/>
    </source>
</evidence>
<dbReference type="UniPathway" id="UPA00148">
    <property type="reaction ID" value="UER00231"/>
</dbReference>
<reference evidence="10" key="1">
    <citation type="submission" date="2016-08" db="EMBL/GenBank/DDBJ databases">
        <authorList>
            <person name="Seilhamer J.J."/>
        </authorList>
    </citation>
    <scope>NUCLEOTIDE SEQUENCE</scope>
    <source>
        <strain evidence="10">86</strain>
    </source>
</reference>
<keyword evidence="6 7" id="KW-0315">Glutamine amidotransferase</keyword>
<comment type="cofactor">
    <cofactor evidence="1 7">
        <name>Mg(2+)</name>
        <dbReference type="ChEBI" id="CHEBI:18420"/>
    </cofactor>
</comment>
<dbReference type="InterPro" id="IPR011698">
    <property type="entry name" value="GATase_3"/>
</dbReference>
<evidence type="ECO:0000256" key="4">
    <source>
        <dbReference type="ARBA" id="ARBA00022840"/>
    </source>
</evidence>
<comment type="similarity">
    <text evidence="7">Belongs to the CobB/CbiA family.</text>
</comment>
<comment type="catalytic activity">
    <reaction evidence="7">
        <text>cob(II)yrinate + 2 L-glutamine + 2 ATP + 2 H2O = cob(II)yrinate a,c diamide + 2 L-glutamate + 2 ADP + 2 phosphate + 2 H(+)</text>
        <dbReference type="Rhea" id="RHEA:26289"/>
        <dbReference type="ChEBI" id="CHEBI:15377"/>
        <dbReference type="ChEBI" id="CHEBI:15378"/>
        <dbReference type="ChEBI" id="CHEBI:29985"/>
        <dbReference type="ChEBI" id="CHEBI:30616"/>
        <dbReference type="ChEBI" id="CHEBI:43474"/>
        <dbReference type="ChEBI" id="CHEBI:58359"/>
        <dbReference type="ChEBI" id="CHEBI:58537"/>
        <dbReference type="ChEBI" id="CHEBI:58894"/>
        <dbReference type="ChEBI" id="CHEBI:456216"/>
        <dbReference type="EC" id="6.3.5.11"/>
    </reaction>
</comment>
<dbReference type="RefSeq" id="WP_288183901.1">
    <property type="nucleotide sequence ID" value="NZ_LT608335.1"/>
</dbReference>
<dbReference type="CDD" id="cd03130">
    <property type="entry name" value="GATase1_CobB"/>
    <property type="match status" value="1"/>
</dbReference>
<dbReference type="Pfam" id="PF07685">
    <property type="entry name" value="GATase_3"/>
    <property type="match status" value="1"/>
</dbReference>
<dbReference type="InterPro" id="IPR002586">
    <property type="entry name" value="CobQ/CobB/MinD/ParA_Nub-bd_dom"/>
</dbReference>
<feature type="domain" description="CobB/CobQ-like glutamine amidotransferase" evidence="9">
    <location>
        <begin position="249"/>
        <end position="443"/>
    </location>
</feature>
<dbReference type="InterPro" id="IPR029062">
    <property type="entry name" value="Class_I_gatase-like"/>
</dbReference>
<feature type="active site" description="Nucleophile" evidence="7">
    <location>
        <position position="331"/>
    </location>
</feature>
<dbReference type="SUPFAM" id="SSF52317">
    <property type="entry name" value="Class I glutamine amidotransferase-like"/>
    <property type="match status" value="1"/>
</dbReference>
<dbReference type="GO" id="GO:0042242">
    <property type="term" value="F:cobyrinic acid a,c-diamide synthase activity"/>
    <property type="evidence" value="ECO:0007669"/>
    <property type="project" value="UniProtKB-UniRule"/>
</dbReference>
<proteinExistence type="inferred from homology"/>
<feature type="site" description="Increases nucleophilicity of active site Cys" evidence="7">
    <location>
        <position position="437"/>
    </location>
</feature>
<dbReference type="Pfam" id="PF01656">
    <property type="entry name" value="CbiA"/>
    <property type="match status" value="1"/>
</dbReference>
<dbReference type="AlphaFoldDB" id="A0A212LSS8"/>
<dbReference type="InterPro" id="IPR027417">
    <property type="entry name" value="P-loop_NTPase"/>
</dbReference>
<comment type="pathway">
    <text evidence="7">Cofactor biosynthesis; adenosylcobalamin biosynthesis; cob(II)yrinate a,c-diamide from sirohydrochlorin (anaerobic route): step 10/10.</text>
</comment>
<keyword evidence="7" id="KW-0169">Cobalamin biosynthesis</keyword>
<dbReference type="GO" id="GO:0005524">
    <property type="term" value="F:ATP binding"/>
    <property type="evidence" value="ECO:0007669"/>
    <property type="project" value="UniProtKB-UniRule"/>
</dbReference>
<evidence type="ECO:0000256" key="7">
    <source>
        <dbReference type="HAMAP-Rule" id="MF_00027"/>
    </source>
</evidence>
<comment type="miscellaneous">
    <text evidence="7">The a and c carboxylates of cobyrinate are activated for nucleophilic attack via formation of a phosphorylated intermediate by ATP. CbiA catalyzes first the amidation of the c-carboxylate, and then that of the a-carboxylate.</text>
</comment>
<sequence length="466" mass="49645">MGQLNIPRVVIAGVSSGVGKTTIVTGMLSALAERGLKVQSYKIGPDYIDPGFHRLASGKSAHNLDTWLVPPATLAEIFASTAAGNDIAVIEGVMGLYDGGRSGVSSTAAVAKMLNAPVVLVINAKSMGESAAAIALGFKMYDPEVKLAGVIINRLGSPSHRLMVCEAFARLGIPVIGTVFRNNELVMPERHLGLTPVTEQDAAATVAEMGRQIAQEVNLDALLALAKTAEPLPDSGGSSGKPAVPAKVRIGVAQDDVFTFYYPSSLEVLTEFGAELVPFSPLAANCLPEVDGVVLGGGFPEMFVRELSDNVLMRNDLRRAAAAGMPVYAECGGLMYLARQIIDFDGQAYDMAGIIPAVCQMQSKLETVGYVETTALQDNVLCTGGERLRGHEFHFSRMIPDVSAAEFPWAFEFTKMRTGAKYPGGYVSGEVLASYLHMHFAGNRQAAKRFVERCIRYKHLTGQGGK</sequence>
<dbReference type="CDD" id="cd05388">
    <property type="entry name" value="CobB_N"/>
    <property type="match status" value="1"/>
</dbReference>
<dbReference type="Gene3D" id="3.40.50.880">
    <property type="match status" value="1"/>
</dbReference>
<comment type="function">
    <text evidence="7">Catalyzes the ATP-dependent amidation of the two carboxylate groups at positions a and c of cobyrinate, using either L-glutamine or ammonia as the nitrogen source.</text>
</comment>
<keyword evidence="3 7" id="KW-0547">Nucleotide-binding</keyword>
<organism evidence="10">
    <name type="scientific">uncultured Sporomusa sp</name>
    <dbReference type="NCBI Taxonomy" id="307249"/>
    <lineage>
        <taxon>Bacteria</taxon>
        <taxon>Bacillati</taxon>
        <taxon>Bacillota</taxon>
        <taxon>Negativicutes</taxon>
        <taxon>Selenomonadales</taxon>
        <taxon>Sporomusaceae</taxon>
        <taxon>Sporomusa</taxon>
        <taxon>environmental samples</taxon>
    </lineage>
</organism>
<evidence type="ECO:0000256" key="2">
    <source>
        <dbReference type="ARBA" id="ARBA00022598"/>
    </source>
</evidence>
<accession>A0A212LSS8</accession>
<dbReference type="GO" id="GO:0009236">
    <property type="term" value="P:cobalamin biosynthetic process"/>
    <property type="evidence" value="ECO:0007669"/>
    <property type="project" value="UniProtKB-UniRule"/>
</dbReference>
<dbReference type="HAMAP" id="MF_00027">
    <property type="entry name" value="CobB_CbiA"/>
    <property type="match status" value="1"/>
</dbReference>
<gene>
    <name evidence="10" type="primary">cobB</name>
    <name evidence="7" type="synonym">cbiA</name>
    <name evidence="10" type="ORF">KL86SPO_30750</name>
</gene>
<dbReference type="NCBIfam" id="TIGR00379">
    <property type="entry name" value="cobB"/>
    <property type="match status" value="1"/>
</dbReference>
<dbReference type="PANTHER" id="PTHR43873:SF1">
    <property type="entry name" value="COBYRINATE A,C-DIAMIDE SYNTHASE"/>
    <property type="match status" value="1"/>
</dbReference>
<name>A0A212LSS8_9FIRM</name>
<dbReference type="PROSITE" id="PS51274">
    <property type="entry name" value="GATASE_COBBQ"/>
    <property type="match status" value="1"/>
</dbReference>
<dbReference type="PANTHER" id="PTHR43873">
    <property type="entry name" value="COBYRINATE A,C-DIAMIDE SYNTHASE"/>
    <property type="match status" value="1"/>
</dbReference>
<dbReference type="Gene3D" id="3.40.50.300">
    <property type="entry name" value="P-loop containing nucleotide triphosphate hydrolases"/>
    <property type="match status" value="2"/>
</dbReference>
<dbReference type="EMBL" id="FMJE01000003">
    <property type="protein sequence ID" value="SCM80572.1"/>
    <property type="molecule type" value="Genomic_DNA"/>
</dbReference>
<evidence type="ECO:0000256" key="6">
    <source>
        <dbReference type="ARBA" id="ARBA00022962"/>
    </source>
</evidence>
<evidence type="ECO:0000259" key="9">
    <source>
        <dbReference type="Pfam" id="PF07685"/>
    </source>
</evidence>
<keyword evidence="4 7" id="KW-0067">ATP-binding</keyword>
<dbReference type="NCBIfam" id="NF002204">
    <property type="entry name" value="PRK01077.1"/>
    <property type="match status" value="1"/>
</dbReference>
<evidence type="ECO:0000256" key="1">
    <source>
        <dbReference type="ARBA" id="ARBA00001946"/>
    </source>
</evidence>
<keyword evidence="5 7" id="KW-0460">Magnesium</keyword>
<comment type="domain">
    <text evidence="7">Comprises of two domains. The C-terminal domain contains the binding site for glutamine and catalyzes the hydrolysis of this substrate to glutamate and ammonia. The N-terminal domain is anticipated to bind ATP and cobyrinate and catalyzes the ultimate synthesis of the diamide product. The ammonia produced via the glutaminase domain is probably translocated to the adjacent domain via a molecular tunnel, where it reacts with an activated intermediate.</text>
</comment>
<dbReference type="InterPro" id="IPR004484">
    <property type="entry name" value="CbiA/CobB_synth"/>
</dbReference>
<feature type="domain" description="CobQ/CobB/MinD/ParA nucleotide binding" evidence="8">
    <location>
        <begin position="9"/>
        <end position="190"/>
    </location>
</feature>
<evidence type="ECO:0000259" key="8">
    <source>
        <dbReference type="Pfam" id="PF01656"/>
    </source>
</evidence>
<evidence type="ECO:0000256" key="5">
    <source>
        <dbReference type="ARBA" id="ARBA00022842"/>
    </source>
</evidence>
<keyword evidence="2 7" id="KW-0436">Ligase</keyword>
<evidence type="ECO:0000256" key="3">
    <source>
        <dbReference type="ARBA" id="ARBA00022741"/>
    </source>
</evidence>